<dbReference type="AlphaFoldDB" id="A0A381U3H2"/>
<dbReference type="GO" id="GO:0046872">
    <property type="term" value="F:metal ion binding"/>
    <property type="evidence" value="ECO:0007669"/>
    <property type="project" value="UniProtKB-KW"/>
</dbReference>
<evidence type="ECO:0000313" key="7">
    <source>
        <dbReference type="EMBL" id="SVA22659.1"/>
    </source>
</evidence>
<evidence type="ECO:0000256" key="4">
    <source>
        <dbReference type="ARBA" id="ARBA00022801"/>
    </source>
</evidence>
<dbReference type="SUPFAM" id="SSF51556">
    <property type="entry name" value="Metallo-dependent hydrolases"/>
    <property type="match status" value="1"/>
</dbReference>
<keyword evidence="3" id="KW-0479">Metal-binding</keyword>
<dbReference type="Pfam" id="PF00962">
    <property type="entry name" value="A_deaminase"/>
    <property type="match status" value="1"/>
</dbReference>
<evidence type="ECO:0000256" key="3">
    <source>
        <dbReference type="ARBA" id="ARBA00022723"/>
    </source>
</evidence>
<dbReference type="Gene3D" id="3.20.20.140">
    <property type="entry name" value="Metal-dependent hydrolases"/>
    <property type="match status" value="1"/>
</dbReference>
<reference evidence="7" key="1">
    <citation type="submission" date="2018-05" db="EMBL/GenBank/DDBJ databases">
        <authorList>
            <person name="Lanie J.A."/>
            <person name="Ng W.-L."/>
            <person name="Kazmierczak K.M."/>
            <person name="Andrzejewski T.M."/>
            <person name="Davidsen T.M."/>
            <person name="Wayne K.J."/>
            <person name="Tettelin H."/>
            <person name="Glass J.I."/>
            <person name="Rusch D."/>
            <person name="Podicherti R."/>
            <person name="Tsui H.-C.T."/>
            <person name="Winkler M.E."/>
        </authorList>
    </citation>
    <scope>NUCLEOTIDE SEQUENCE</scope>
</reference>
<dbReference type="PROSITE" id="PS00485">
    <property type="entry name" value="A_DEAMINASE"/>
    <property type="match status" value="1"/>
</dbReference>
<sequence>MNTNKLIHQKISQIPKVELHSHLEGTIKPSLVRRIAERNSVKLSEGLFTPQGDYAWDDFVTFLQAYDEASSCLMYSKDYRDITYDYLKSCALEGVIYAETFISPDHAAEMGMSYEDVLSGCAQGIDDAETDFGIVGRIIVTCVRHLGPQQALRIVQQMVNQPHPCVVGFGMGGDESKYVLSDFTATFQIAIDAGYPCTVHAGEVCGAESVWDAINHLPMISRIGHGVRCVEDDELIDALVSRNIALEICPGSNLALSLYPDWKSHPLKRILEAGINVSLNSDDPPFFNTSVGQEYQNGSEHFNLDIEQLLNISRMAMESSFVDSKTKARLIKQINSWSIT</sequence>
<gene>
    <name evidence="7" type="ORF">METZ01_LOCUS75513</name>
</gene>
<dbReference type="GO" id="GO:0019239">
    <property type="term" value="F:deaminase activity"/>
    <property type="evidence" value="ECO:0007669"/>
    <property type="project" value="InterPro"/>
</dbReference>
<dbReference type="InterPro" id="IPR001365">
    <property type="entry name" value="A_deaminase_dom"/>
</dbReference>
<dbReference type="InterPro" id="IPR032466">
    <property type="entry name" value="Metal_Hydrolase"/>
</dbReference>
<evidence type="ECO:0000259" key="6">
    <source>
        <dbReference type="Pfam" id="PF00962"/>
    </source>
</evidence>
<dbReference type="GO" id="GO:0009168">
    <property type="term" value="P:purine ribonucleoside monophosphate biosynthetic process"/>
    <property type="evidence" value="ECO:0007669"/>
    <property type="project" value="InterPro"/>
</dbReference>
<dbReference type="InterPro" id="IPR006330">
    <property type="entry name" value="Ado/ade_deaminase"/>
</dbReference>
<dbReference type="InterPro" id="IPR006650">
    <property type="entry name" value="A/AMP_deam_AS"/>
</dbReference>
<accession>A0A381U3H2</accession>
<protein>
    <recommendedName>
        <fullName evidence="6">Adenosine deaminase domain-containing protein</fullName>
    </recommendedName>
</protein>
<keyword evidence="4" id="KW-0378">Hydrolase</keyword>
<dbReference type="PANTHER" id="PTHR43114">
    <property type="entry name" value="ADENINE DEAMINASE"/>
    <property type="match status" value="1"/>
</dbReference>
<evidence type="ECO:0000256" key="2">
    <source>
        <dbReference type="ARBA" id="ARBA00006676"/>
    </source>
</evidence>
<organism evidence="7">
    <name type="scientific">marine metagenome</name>
    <dbReference type="NCBI Taxonomy" id="408172"/>
    <lineage>
        <taxon>unclassified sequences</taxon>
        <taxon>metagenomes</taxon>
        <taxon>ecological metagenomes</taxon>
    </lineage>
</organism>
<evidence type="ECO:0000256" key="1">
    <source>
        <dbReference type="ARBA" id="ARBA00001947"/>
    </source>
</evidence>
<dbReference type="GO" id="GO:0016814">
    <property type="term" value="F:hydrolase activity, acting on carbon-nitrogen (but not peptide) bonds, in cyclic amidines"/>
    <property type="evidence" value="ECO:0007669"/>
    <property type="project" value="UniProtKB-ARBA"/>
</dbReference>
<proteinExistence type="inferred from homology"/>
<dbReference type="PANTHER" id="PTHR43114:SF6">
    <property type="entry name" value="ADENINE DEAMINASE"/>
    <property type="match status" value="1"/>
</dbReference>
<dbReference type="EMBL" id="UINC01005648">
    <property type="protein sequence ID" value="SVA22659.1"/>
    <property type="molecule type" value="Genomic_DNA"/>
</dbReference>
<name>A0A381U3H2_9ZZZZ</name>
<feature type="domain" description="Adenosine deaminase" evidence="6">
    <location>
        <begin position="15"/>
        <end position="336"/>
    </location>
</feature>
<keyword evidence="5" id="KW-0862">Zinc</keyword>
<comment type="similarity">
    <text evidence="2">Belongs to the metallo-dependent hydrolases superfamily. Adenosine and AMP deaminases family.</text>
</comment>
<comment type="cofactor">
    <cofactor evidence="1">
        <name>Zn(2+)</name>
        <dbReference type="ChEBI" id="CHEBI:29105"/>
    </cofactor>
</comment>
<dbReference type="NCBIfam" id="TIGR01430">
    <property type="entry name" value="aden_deam"/>
    <property type="match status" value="1"/>
</dbReference>
<dbReference type="CDD" id="cd01320">
    <property type="entry name" value="ADA"/>
    <property type="match status" value="1"/>
</dbReference>
<evidence type="ECO:0000256" key="5">
    <source>
        <dbReference type="ARBA" id="ARBA00022833"/>
    </source>
</evidence>